<dbReference type="OrthoDB" id="9778545at2"/>
<dbReference type="SUPFAM" id="SSF47090">
    <property type="entry name" value="PGBD-like"/>
    <property type="match status" value="1"/>
</dbReference>
<dbReference type="PANTHER" id="PTHR41533:SF2">
    <property type="entry name" value="BLR7131 PROTEIN"/>
    <property type="match status" value="1"/>
</dbReference>
<evidence type="ECO:0000256" key="4">
    <source>
        <dbReference type="ARBA" id="ARBA00022960"/>
    </source>
</evidence>
<evidence type="ECO:0000259" key="8">
    <source>
        <dbReference type="PROSITE" id="PS52029"/>
    </source>
</evidence>
<keyword evidence="3" id="KW-0808">Transferase</keyword>
<keyword evidence="10" id="KW-1185">Reference proteome</keyword>
<dbReference type="GO" id="GO:0004180">
    <property type="term" value="F:carboxypeptidase activity"/>
    <property type="evidence" value="ECO:0007669"/>
    <property type="project" value="UniProtKB-ARBA"/>
</dbReference>
<feature type="active site" description="Nucleophile" evidence="7">
    <location>
        <position position="505"/>
    </location>
</feature>
<dbReference type="UniPathway" id="UPA00219"/>
<organism evidence="9 10">
    <name type="scientific">Pontibacter ummariensis</name>
    <dbReference type="NCBI Taxonomy" id="1610492"/>
    <lineage>
        <taxon>Bacteria</taxon>
        <taxon>Pseudomonadati</taxon>
        <taxon>Bacteroidota</taxon>
        <taxon>Cytophagia</taxon>
        <taxon>Cytophagales</taxon>
        <taxon>Hymenobacteraceae</taxon>
        <taxon>Pontibacter</taxon>
    </lineage>
</organism>
<dbReference type="InterPro" id="IPR038063">
    <property type="entry name" value="Transpep_catalytic_dom"/>
</dbReference>
<dbReference type="Proteomes" id="UP000198432">
    <property type="component" value="Unassembled WGS sequence"/>
</dbReference>
<reference evidence="10" key="1">
    <citation type="submission" date="2017-06" db="EMBL/GenBank/DDBJ databases">
        <authorList>
            <person name="Varghese N."/>
            <person name="Submissions S."/>
        </authorList>
    </citation>
    <scope>NUCLEOTIDE SEQUENCE [LARGE SCALE GENOMIC DNA]</scope>
    <source>
        <strain evidence="10">NKM1</strain>
    </source>
</reference>
<dbReference type="Pfam" id="PF03734">
    <property type="entry name" value="YkuD"/>
    <property type="match status" value="1"/>
</dbReference>
<gene>
    <name evidence="9" type="ORF">SAMN06296052_10924</name>
</gene>
<dbReference type="InterPro" id="IPR002477">
    <property type="entry name" value="Peptidoglycan-bd-like"/>
</dbReference>
<evidence type="ECO:0000256" key="6">
    <source>
        <dbReference type="ARBA" id="ARBA00023316"/>
    </source>
</evidence>
<dbReference type="AlphaFoldDB" id="A0A239FL88"/>
<dbReference type="InterPro" id="IPR045380">
    <property type="entry name" value="LD_TPept_scaffold_dom"/>
</dbReference>
<dbReference type="InterPro" id="IPR005490">
    <property type="entry name" value="LD_TPept_cat_dom"/>
</dbReference>
<accession>A0A239FL88</accession>
<dbReference type="Gene3D" id="2.40.440.10">
    <property type="entry name" value="L,D-transpeptidase catalytic domain-like"/>
    <property type="match status" value="1"/>
</dbReference>
<sequence>MISDRCKYLDIRLWALIGLWLLASCNQINSGGGDFDLSSASEGIFEGKALPQASTDSVFVQQYLSKEPAFKEHEDFMFLFYGDRDYELAWFKDNELVPQVEKLFATIERADKEGLDPDDYQVVDIKKMLEKYSEMAPQDSARLDLQQKIDVALTASYFNYASDFYRGRVNPHEDNNVHWDVKKNKVKLHKALQTILEERESTYPYYEFEALHEGYIKLREKLQEYRDLQAKGGWPVINLADKKKLEKGDTSELVLKLRERLNPGQRLTRSEDPELRIYDEELEEQVKRFQRLHGLKQDGVVGGATLTMLNVPIEDRIRQIQINMERWRWLPKRLVPKSLDQQFIWVNIPEFKMYVYEDPNNDPEAERKYKEVMNMKVIVGKTMHSTPIFSDKLEYVVMAPYWNVPNSIVANEIKPHMLKNPSWLAEHDMEVVTRESNPRTVSPYAINWSSVTEDNFTYRVRQRPGPNNSLGMIKFLFPNQYSVYLHDTPADVLFQETSRDFSHGCVRVEKPVELAKYLLEGMPEWDENKILTTMKGKDETWITLPKRVQVYIVYFTSWVDDKGEIHFLQDLYGHDQRLEREYFS</sequence>
<evidence type="ECO:0000256" key="5">
    <source>
        <dbReference type="ARBA" id="ARBA00022984"/>
    </source>
</evidence>
<dbReference type="Pfam" id="PF20142">
    <property type="entry name" value="Scaffold"/>
    <property type="match status" value="1"/>
</dbReference>
<comment type="pathway">
    <text evidence="1 7">Cell wall biogenesis; peptidoglycan biosynthesis.</text>
</comment>
<dbReference type="PROSITE" id="PS51257">
    <property type="entry name" value="PROKAR_LIPOPROTEIN"/>
    <property type="match status" value="1"/>
</dbReference>
<evidence type="ECO:0000256" key="7">
    <source>
        <dbReference type="PROSITE-ProRule" id="PRU01373"/>
    </source>
</evidence>
<dbReference type="GO" id="GO:0009252">
    <property type="term" value="P:peptidoglycan biosynthetic process"/>
    <property type="evidence" value="ECO:0007669"/>
    <property type="project" value="UniProtKB-UniPathway"/>
</dbReference>
<dbReference type="InterPro" id="IPR036366">
    <property type="entry name" value="PGBDSf"/>
</dbReference>
<dbReference type="RefSeq" id="WP_089319285.1">
    <property type="nucleotide sequence ID" value="NZ_FZOQ01000009.1"/>
</dbReference>
<feature type="active site" description="Proton donor/acceptor" evidence="7">
    <location>
        <position position="486"/>
    </location>
</feature>
<dbReference type="InterPro" id="IPR052905">
    <property type="entry name" value="LD-transpeptidase_YkuD-like"/>
</dbReference>
<evidence type="ECO:0000256" key="1">
    <source>
        <dbReference type="ARBA" id="ARBA00004752"/>
    </source>
</evidence>
<dbReference type="InterPro" id="IPR036365">
    <property type="entry name" value="PGBD-like_sf"/>
</dbReference>
<dbReference type="GO" id="GO:0071555">
    <property type="term" value="P:cell wall organization"/>
    <property type="evidence" value="ECO:0007669"/>
    <property type="project" value="UniProtKB-UniRule"/>
</dbReference>
<comment type="similarity">
    <text evidence="2">Belongs to the YkuD family.</text>
</comment>
<evidence type="ECO:0000313" key="9">
    <source>
        <dbReference type="EMBL" id="SNS57689.1"/>
    </source>
</evidence>
<keyword evidence="6 7" id="KW-0961">Cell wall biogenesis/degradation</keyword>
<keyword evidence="5 7" id="KW-0573">Peptidoglycan synthesis</keyword>
<dbReference type="Pfam" id="PF01471">
    <property type="entry name" value="PG_binding_1"/>
    <property type="match status" value="1"/>
</dbReference>
<protein>
    <submittedName>
        <fullName evidence="9">Murein L,D-transpeptidase YcbB/YkuD</fullName>
    </submittedName>
</protein>
<feature type="domain" description="L,D-TPase catalytic" evidence="8">
    <location>
        <begin position="342"/>
        <end position="533"/>
    </location>
</feature>
<dbReference type="PROSITE" id="PS52029">
    <property type="entry name" value="LD_TPASE"/>
    <property type="match status" value="1"/>
</dbReference>
<evidence type="ECO:0000256" key="2">
    <source>
        <dbReference type="ARBA" id="ARBA00005992"/>
    </source>
</evidence>
<dbReference type="GO" id="GO:0008360">
    <property type="term" value="P:regulation of cell shape"/>
    <property type="evidence" value="ECO:0007669"/>
    <property type="project" value="UniProtKB-UniRule"/>
</dbReference>
<dbReference type="EMBL" id="FZOQ01000009">
    <property type="protein sequence ID" value="SNS57689.1"/>
    <property type="molecule type" value="Genomic_DNA"/>
</dbReference>
<dbReference type="GO" id="GO:0016740">
    <property type="term" value="F:transferase activity"/>
    <property type="evidence" value="ECO:0007669"/>
    <property type="project" value="UniProtKB-KW"/>
</dbReference>
<dbReference type="CDD" id="cd16913">
    <property type="entry name" value="YkuD_like"/>
    <property type="match status" value="1"/>
</dbReference>
<evidence type="ECO:0000313" key="10">
    <source>
        <dbReference type="Proteomes" id="UP000198432"/>
    </source>
</evidence>
<dbReference type="PANTHER" id="PTHR41533">
    <property type="entry name" value="L,D-TRANSPEPTIDASE HI_1667-RELATED"/>
    <property type="match status" value="1"/>
</dbReference>
<dbReference type="Gene3D" id="1.10.101.10">
    <property type="entry name" value="PGBD-like superfamily/PGBD"/>
    <property type="match status" value="1"/>
</dbReference>
<evidence type="ECO:0000256" key="3">
    <source>
        <dbReference type="ARBA" id="ARBA00022679"/>
    </source>
</evidence>
<dbReference type="SUPFAM" id="SSF141523">
    <property type="entry name" value="L,D-transpeptidase catalytic domain-like"/>
    <property type="match status" value="1"/>
</dbReference>
<name>A0A239FL88_9BACT</name>
<keyword evidence="4 7" id="KW-0133">Cell shape</keyword>
<proteinExistence type="inferred from homology"/>